<dbReference type="InterPro" id="IPR032630">
    <property type="entry name" value="P_typ_ATPase_c"/>
</dbReference>
<evidence type="ECO:0000256" key="8">
    <source>
        <dbReference type="ARBA" id="ARBA00022842"/>
    </source>
</evidence>
<dbReference type="NCBIfam" id="TIGR01494">
    <property type="entry name" value="ATPase_P-type"/>
    <property type="match status" value="1"/>
</dbReference>
<feature type="binding site" evidence="14">
    <location>
        <position position="789"/>
    </location>
    <ligand>
        <name>ATP</name>
        <dbReference type="ChEBI" id="CHEBI:30616"/>
    </ligand>
</feature>
<feature type="binding site" evidence="14">
    <location>
        <position position="795"/>
    </location>
    <ligand>
        <name>ATP</name>
        <dbReference type="ChEBI" id="CHEBI:30616"/>
    </ligand>
</feature>
<feature type="binding site" evidence="14">
    <location>
        <position position="432"/>
    </location>
    <ligand>
        <name>ATP</name>
        <dbReference type="ChEBI" id="CHEBI:30616"/>
    </ligand>
</feature>
<dbReference type="InterPro" id="IPR032631">
    <property type="entry name" value="P-type_ATPase_N"/>
</dbReference>
<dbReference type="PANTHER" id="PTHR24092:SF218">
    <property type="entry name" value="PHOSPHOLIPID-TRANSPORTING ATPASE"/>
    <property type="match status" value="1"/>
</dbReference>
<feature type="transmembrane region" description="Helical" evidence="16">
    <location>
        <begin position="994"/>
        <end position="1015"/>
    </location>
</feature>
<evidence type="ECO:0000256" key="4">
    <source>
        <dbReference type="ARBA" id="ARBA00022692"/>
    </source>
</evidence>
<proteinExistence type="inferred from homology"/>
<dbReference type="SFLD" id="SFLDF00027">
    <property type="entry name" value="p-type_atpase"/>
    <property type="match status" value="1"/>
</dbReference>
<evidence type="ECO:0000256" key="14">
    <source>
        <dbReference type="PIRSR" id="PIRSR606539-2"/>
    </source>
</evidence>
<organism evidence="21">
    <name type="scientific">Aureococcus anophagefferens</name>
    <name type="common">Harmful bloom alga</name>
    <dbReference type="NCBI Taxonomy" id="44056"/>
    <lineage>
        <taxon>Eukaryota</taxon>
        <taxon>Sar</taxon>
        <taxon>Stramenopiles</taxon>
        <taxon>Ochrophyta</taxon>
        <taxon>Pelagophyceae</taxon>
        <taxon>Pelagomonadales</taxon>
        <taxon>Pelagomonadaceae</taxon>
        <taxon>Aureococcus</taxon>
    </lineage>
</organism>
<evidence type="ECO:0000256" key="16">
    <source>
        <dbReference type="RuleBase" id="RU362033"/>
    </source>
</evidence>
<dbReference type="InterPro" id="IPR006539">
    <property type="entry name" value="P-type_ATPase_IV"/>
</dbReference>
<gene>
    <name evidence="20" type="ORF">AURANDRAFT_53224</name>
</gene>
<keyword evidence="9 16" id="KW-1278">Translocase</keyword>
<evidence type="ECO:0000256" key="11">
    <source>
        <dbReference type="ARBA" id="ARBA00023136"/>
    </source>
</evidence>
<evidence type="ECO:0000256" key="6">
    <source>
        <dbReference type="ARBA" id="ARBA00022741"/>
    </source>
</evidence>
<feature type="binding site" evidence="14">
    <location>
        <position position="551"/>
    </location>
    <ligand>
        <name>ATP</name>
        <dbReference type="ChEBI" id="CHEBI:30616"/>
    </ligand>
</feature>
<comment type="subcellular location">
    <subcellularLocation>
        <location evidence="2">Endomembrane system</location>
    </subcellularLocation>
    <subcellularLocation>
        <location evidence="1 16">Membrane</location>
        <topology evidence="1 16">Multi-pass membrane protein</topology>
    </subcellularLocation>
</comment>
<dbReference type="EC" id="7.6.2.1" evidence="16"/>
<keyword evidence="5 15" id="KW-0479">Metal-binding</keyword>
<feature type="binding site" evidence="14">
    <location>
        <position position="695"/>
    </location>
    <ligand>
        <name>ATP</name>
        <dbReference type="ChEBI" id="CHEBI:30616"/>
    </ligand>
</feature>
<dbReference type="OrthoDB" id="377733at2759"/>
<name>F0Y5L7_AURAN</name>
<dbReference type="eggNOG" id="KOG0206">
    <property type="taxonomic scope" value="Eukaryota"/>
</dbReference>
<evidence type="ECO:0000259" key="17">
    <source>
        <dbReference type="Pfam" id="PF00122"/>
    </source>
</evidence>
<feature type="transmembrane region" description="Helical" evidence="16">
    <location>
        <begin position="304"/>
        <end position="325"/>
    </location>
</feature>
<evidence type="ECO:0000256" key="1">
    <source>
        <dbReference type="ARBA" id="ARBA00004141"/>
    </source>
</evidence>
<accession>F0Y5L7</accession>
<dbReference type="SUPFAM" id="SSF56784">
    <property type="entry name" value="HAD-like"/>
    <property type="match status" value="1"/>
</dbReference>
<dbReference type="KEGG" id="aaf:AURANDRAFT_53224"/>
<dbReference type="GO" id="GO:0000287">
    <property type="term" value="F:magnesium ion binding"/>
    <property type="evidence" value="ECO:0007669"/>
    <property type="project" value="UniProtKB-UniRule"/>
</dbReference>
<dbReference type="PANTHER" id="PTHR24092">
    <property type="entry name" value="PROBABLE PHOSPHOLIPID-TRANSPORTING ATPASE"/>
    <property type="match status" value="1"/>
</dbReference>
<dbReference type="SUPFAM" id="SSF81660">
    <property type="entry name" value="Metal cation-transporting ATPase, ATP-binding domain N"/>
    <property type="match status" value="1"/>
</dbReference>
<evidence type="ECO:0000256" key="7">
    <source>
        <dbReference type="ARBA" id="ARBA00022840"/>
    </source>
</evidence>
<dbReference type="Gene3D" id="3.40.1110.10">
    <property type="entry name" value="Calcium-transporting ATPase, cytoplasmic domain N"/>
    <property type="match status" value="1"/>
</dbReference>
<feature type="transmembrane region" description="Helical" evidence="16">
    <location>
        <begin position="363"/>
        <end position="384"/>
    </location>
</feature>
<evidence type="ECO:0000313" key="21">
    <source>
        <dbReference type="Proteomes" id="UP000002729"/>
    </source>
</evidence>
<dbReference type="PRINTS" id="PR00119">
    <property type="entry name" value="CATATPASE"/>
</dbReference>
<evidence type="ECO:0000256" key="5">
    <source>
        <dbReference type="ARBA" id="ARBA00022723"/>
    </source>
</evidence>
<feature type="domain" description="P-type ATPase N-terminal" evidence="18">
    <location>
        <begin position="40"/>
        <end position="85"/>
    </location>
</feature>
<dbReference type="Pfam" id="PF00122">
    <property type="entry name" value="E1-E2_ATPase"/>
    <property type="match status" value="1"/>
</dbReference>
<dbReference type="SUPFAM" id="SSF81653">
    <property type="entry name" value="Calcium ATPase, transduction domain A"/>
    <property type="match status" value="1"/>
</dbReference>
<evidence type="ECO:0000256" key="13">
    <source>
        <dbReference type="PIRSR" id="PIRSR606539-1"/>
    </source>
</evidence>
<feature type="binding site" evidence="14">
    <location>
        <position position="430"/>
    </location>
    <ligand>
        <name>ATP</name>
        <dbReference type="ChEBI" id="CHEBI:30616"/>
    </ligand>
</feature>
<evidence type="ECO:0000256" key="10">
    <source>
        <dbReference type="ARBA" id="ARBA00022989"/>
    </source>
</evidence>
<feature type="transmembrane region" description="Helical" evidence="16">
    <location>
        <begin position="907"/>
        <end position="926"/>
    </location>
</feature>
<feature type="binding site" evidence="14">
    <location>
        <position position="431"/>
    </location>
    <ligand>
        <name>ATP</name>
        <dbReference type="ChEBI" id="CHEBI:30616"/>
    </ligand>
</feature>
<dbReference type="SUPFAM" id="SSF81665">
    <property type="entry name" value="Calcium ATPase, transmembrane domain M"/>
    <property type="match status" value="1"/>
</dbReference>
<feature type="active site" description="4-aspartylphosphate intermediate" evidence="13">
    <location>
        <position position="430"/>
    </location>
</feature>
<reference evidence="20 21" key="1">
    <citation type="journal article" date="2011" name="Proc. Natl. Acad. Sci. U.S.A.">
        <title>Niche of harmful alga Aureococcus anophagefferens revealed through ecogenomics.</title>
        <authorList>
            <person name="Gobler C.J."/>
            <person name="Berry D.L."/>
            <person name="Dyhrman S.T."/>
            <person name="Wilhelm S.W."/>
            <person name="Salamov A."/>
            <person name="Lobanov A.V."/>
            <person name="Zhang Y."/>
            <person name="Collier J.L."/>
            <person name="Wurch L.L."/>
            <person name="Kustka A.B."/>
            <person name="Dill B.D."/>
            <person name="Shah M."/>
            <person name="VerBerkmoes N.C."/>
            <person name="Kuo A."/>
            <person name="Terry A."/>
            <person name="Pangilinan J."/>
            <person name="Lindquist E.A."/>
            <person name="Lucas S."/>
            <person name="Paulsen I.T."/>
            <person name="Hattenrath-Lehmann T.K."/>
            <person name="Talmage S.C."/>
            <person name="Walker E.A."/>
            <person name="Koch F."/>
            <person name="Burson A.M."/>
            <person name="Marcoval M.A."/>
            <person name="Tang Y.Z."/>
            <person name="Lecleir G.R."/>
            <person name="Coyne K.J."/>
            <person name="Berg G.M."/>
            <person name="Bertrand E.M."/>
            <person name="Saito M.A."/>
            <person name="Gladyshev V.N."/>
            <person name="Grigoriev I.V."/>
        </authorList>
    </citation>
    <scope>NUCLEOTIDE SEQUENCE [LARGE SCALE GENOMIC DNA]</scope>
    <source>
        <strain evidence="21">CCMP 1984</strain>
    </source>
</reference>
<evidence type="ECO:0000256" key="2">
    <source>
        <dbReference type="ARBA" id="ARBA00004308"/>
    </source>
</evidence>
<feature type="transmembrane region" description="Helical" evidence="16">
    <location>
        <begin position="956"/>
        <end position="974"/>
    </location>
</feature>
<keyword evidence="7 14" id="KW-0067">ATP-binding</keyword>
<dbReference type="AlphaFoldDB" id="F0Y5L7"/>
<evidence type="ECO:0000256" key="12">
    <source>
        <dbReference type="ARBA" id="ARBA00034036"/>
    </source>
</evidence>
<feature type="binding site" evidence="14">
    <location>
        <position position="821"/>
    </location>
    <ligand>
        <name>ATP</name>
        <dbReference type="ChEBI" id="CHEBI:30616"/>
    </ligand>
</feature>
<dbReference type="InterPro" id="IPR023298">
    <property type="entry name" value="ATPase_P-typ_TM_dom_sf"/>
</dbReference>
<feature type="transmembrane region" description="Helical" evidence="16">
    <location>
        <begin position="1069"/>
        <end position="1090"/>
    </location>
</feature>
<feature type="binding site" evidence="14">
    <location>
        <position position="613"/>
    </location>
    <ligand>
        <name>ATP</name>
        <dbReference type="ChEBI" id="CHEBI:30616"/>
    </ligand>
</feature>
<dbReference type="SFLD" id="SFLDG00002">
    <property type="entry name" value="C1.7:_P-type_atpase_like"/>
    <property type="match status" value="1"/>
</dbReference>
<feature type="binding site" evidence="15">
    <location>
        <position position="430"/>
    </location>
    <ligand>
        <name>Mg(2+)</name>
        <dbReference type="ChEBI" id="CHEBI:18420"/>
    </ligand>
</feature>
<dbReference type="InterPro" id="IPR036412">
    <property type="entry name" value="HAD-like_sf"/>
</dbReference>
<dbReference type="GO" id="GO:0005524">
    <property type="term" value="F:ATP binding"/>
    <property type="evidence" value="ECO:0007669"/>
    <property type="project" value="UniProtKB-UniRule"/>
</dbReference>
<dbReference type="InterPro" id="IPR023214">
    <property type="entry name" value="HAD_sf"/>
</dbReference>
<feature type="binding site" evidence="15">
    <location>
        <position position="432"/>
    </location>
    <ligand>
        <name>Mg(2+)</name>
        <dbReference type="ChEBI" id="CHEBI:18420"/>
    </ligand>
</feature>
<dbReference type="Pfam" id="PF13246">
    <property type="entry name" value="Cation_ATPase"/>
    <property type="match status" value="1"/>
</dbReference>
<protein>
    <recommendedName>
        <fullName evidence="16">Phospholipid-transporting ATPase</fullName>
        <ecNumber evidence="16">7.6.2.1</ecNumber>
    </recommendedName>
</protein>
<dbReference type="GO" id="GO:0045332">
    <property type="term" value="P:phospholipid translocation"/>
    <property type="evidence" value="ECO:0007669"/>
    <property type="project" value="TreeGrafter"/>
</dbReference>
<dbReference type="InterPro" id="IPR001757">
    <property type="entry name" value="P_typ_ATPase"/>
</dbReference>
<evidence type="ECO:0000313" key="20">
    <source>
        <dbReference type="EMBL" id="EGB09777.1"/>
    </source>
</evidence>
<comment type="similarity">
    <text evidence="3 16">Belongs to the cation transport ATPase (P-type) (TC 3.A.3) family. Type IV subfamily.</text>
</comment>
<keyword evidence="10 16" id="KW-1133">Transmembrane helix</keyword>
<dbReference type="OMA" id="HFRIDVQ"/>
<dbReference type="Proteomes" id="UP000002729">
    <property type="component" value="Unassembled WGS sequence"/>
</dbReference>
<feature type="binding site" evidence="15">
    <location>
        <position position="821"/>
    </location>
    <ligand>
        <name>Mg(2+)</name>
        <dbReference type="ChEBI" id="CHEBI:18420"/>
    </ligand>
</feature>
<feature type="domain" description="P-type ATPase A" evidence="17">
    <location>
        <begin position="146"/>
        <end position="281"/>
    </location>
</feature>
<dbReference type="EMBL" id="GL833125">
    <property type="protein sequence ID" value="EGB09777.1"/>
    <property type="molecule type" value="Genomic_DNA"/>
</dbReference>
<evidence type="ECO:0000256" key="3">
    <source>
        <dbReference type="ARBA" id="ARBA00008109"/>
    </source>
</evidence>
<feature type="transmembrane region" description="Helical" evidence="16">
    <location>
        <begin position="1027"/>
        <end position="1049"/>
    </location>
</feature>
<dbReference type="GO" id="GO:0140326">
    <property type="term" value="F:ATPase-coupled intramembrane lipid transporter activity"/>
    <property type="evidence" value="ECO:0007669"/>
    <property type="project" value="UniProtKB-EC"/>
</dbReference>
<feature type="transmembrane region" description="Helical" evidence="16">
    <location>
        <begin position="74"/>
        <end position="92"/>
    </location>
</feature>
<dbReference type="InterPro" id="IPR023299">
    <property type="entry name" value="ATPase_P-typ_cyto_dom_N"/>
</dbReference>
<evidence type="ECO:0000259" key="18">
    <source>
        <dbReference type="Pfam" id="PF16209"/>
    </source>
</evidence>
<evidence type="ECO:0000256" key="15">
    <source>
        <dbReference type="PIRSR" id="PIRSR606539-3"/>
    </source>
</evidence>
<dbReference type="InterPro" id="IPR059000">
    <property type="entry name" value="ATPase_P-type_domA"/>
</dbReference>
<keyword evidence="6 14" id="KW-0547">Nucleotide-binding</keyword>
<dbReference type="FunFam" id="3.40.50.1000:FF:000014">
    <property type="entry name" value="Phospholipid-transporting ATPase"/>
    <property type="match status" value="1"/>
</dbReference>
<keyword evidence="8 15" id="KW-0460">Magnesium</keyword>
<keyword evidence="11 16" id="KW-0472">Membrane</keyword>
<dbReference type="NCBIfam" id="TIGR01652">
    <property type="entry name" value="ATPase-Plipid"/>
    <property type="match status" value="1"/>
</dbReference>
<dbReference type="GO" id="GO:0016887">
    <property type="term" value="F:ATP hydrolysis activity"/>
    <property type="evidence" value="ECO:0007669"/>
    <property type="project" value="InterPro"/>
</dbReference>
<comment type="catalytic activity">
    <reaction evidence="12 16">
        <text>ATP + H2O + phospholipidSide 1 = ADP + phosphate + phospholipidSide 2.</text>
        <dbReference type="EC" id="7.6.2.1"/>
    </reaction>
</comment>
<feature type="binding site" evidence="15">
    <location>
        <position position="817"/>
    </location>
    <ligand>
        <name>Mg(2+)</name>
        <dbReference type="ChEBI" id="CHEBI:18420"/>
    </ligand>
</feature>
<evidence type="ECO:0000256" key="9">
    <source>
        <dbReference type="ARBA" id="ARBA00022967"/>
    </source>
</evidence>
<dbReference type="GeneID" id="20222281"/>
<feature type="binding site" evidence="14">
    <location>
        <position position="574"/>
    </location>
    <ligand>
        <name>ATP</name>
        <dbReference type="ChEBI" id="CHEBI:30616"/>
    </ligand>
</feature>
<feature type="transmembrane region" description="Helical" evidence="16">
    <location>
        <begin position="874"/>
        <end position="895"/>
    </location>
</feature>
<sequence>MAVAIYKHITKFVDDLLTFDVDPQEEWRVLEVSIGGELNKDTYCDNSIMTHKYNALTLIPKSLFEQFRRTANQYFLLIGLLMIIGTYTDLFYSPLLPWSTITPLSLILAITMTKEGIEDLKRHKSDEHVNNSEARILSNSPETPPGTVETVAWKAIAPGQIVLVKDREEIPADLVLLWSSEGAQCYVETSNIDGETNLKIKRPATDSANAPLFPHPDESKGVGMTLEFEAPCAKVHSFEGTLKHAGGEIALDASQFLLRGSTLRNTKLAVGVVAYTGKDTRLVRNSRDVPSKLAELERVVNNMVLFLLGAMVCITTISVVAYCLWNESNKKDLWYMCYSYKQDGVPALFDENCGNSDGHSDGFMWFTFFIIYNNFIPLSLYVTIEMINLCQAFYVDRDLEMYDEASDTPALARTSNMNADLGMIAHVFSDKTGTLTQNIMTFKGCAVGGGVYGGETRIEALKQLVIAGDGVERDFAAIMAVCHTVVPEVREDGTTGYQAESPDEEALVEGACDLGLAFASRTVDVVDVALASTSGTEGASLSYTVLATIPFDSTRKRMSAIVRLPNGKVRVMTKGADNIVFGLADAAAGYAKVPGGREALNADLEKFACDGLRTLVLAQRDVSDREYEAWAEAWHAAETALGSARKEKLVAAAALIEKDLAIVGATAIEDKLQDGVPSTIAELAKAEIKLWVLTGDKMETAINIGYSARLLTPDMYLVKLPVEGADAGPLGDYGVAAQLEALEAAASQGDHPALIIEGATALEAILGDDDLENRFLRLASRCRAVVACRVSPAQKRILVGLVRRKTNPAPITLAIGDGANDVGMIQEANIGVGISGKEGRQAVNNADFAIAQFRFLKPLLFHHGRKNYRRMSKVIIYSFFKNMVLTFVLFCFQADCAWSGTSFYESWVYSGFNFFLGLIPLAIGLFDHDVADATVDKYPRLYAAGLHRMDLNVTNMAYGTLEAVAASVAIYYLPREVYWRPMSVWQDHGKAMDVWVLGTAVFVGMVMAMMARACLLVDSWNKVQLGFVVLQHLMLFTFIIFMAQAYVAWYGFYDYDYYGVAYHAYALPVFWLVSCVLVPTVVSALQLLVLGVHLDFFPSINDIGKELDHGLVDGEHATVTARRRSEPADAAPAALSRA</sequence>
<keyword evidence="4 16" id="KW-0812">Transmembrane</keyword>
<comment type="cofactor">
    <cofactor evidence="15">
        <name>Mg(2+)</name>
        <dbReference type="ChEBI" id="CHEBI:18420"/>
    </cofactor>
</comment>
<dbReference type="Gene3D" id="2.70.150.10">
    <property type="entry name" value="Calcium-transporting ATPase, cytoplasmic transduction domain A"/>
    <property type="match status" value="1"/>
</dbReference>
<dbReference type="Gene3D" id="3.40.50.1000">
    <property type="entry name" value="HAD superfamily/HAD-like"/>
    <property type="match status" value="1"/>
</dbReference>
<feature type="binding site" evidence="14">
    <location>
        <position position="696"/>
    </location>
    <ligand>
        <name>ATP</name>
        <dbReference type="ChEBI" id="CHEBI:30616"/>
    </ligand>
</feature>
<dbReference type="SFLD" id="SFLDS00003">
    <property type="entry name" value="Haloacid_Dehalogenase"/>
    <property type="match status" value="1"/>
</dbReference>
<feature type="binding site" evidence="14">
    <location>
        <position position="694"/>
    </location>
    <ligand>
        <name>ATP</name>
        <dbReference type="ChEBI" id="CHEBI:30616"/>
    </ligand>
</feature>
<evidence type="ECO:0000259" key="19">
    <source>
        <dbReference type="Pfam" id="PF16212"/>
    </source>
</evidence>
<feature type="domain" description="P-type ATPase C-terminal" evidence="19">
    <location>
        <begin position="843"/>
        <end position="1098"/>
    </location>
</feature>
<keyword evidence="21" id="KW-1185">Reference proteome</keyword>
<dbReference type="Pfam" id="PF16212">
    <property type="entry name" value="PhoLip_ATPase_C"/>
    <property type="match status" value="1"/>
</dbReference>
<feature type="binding site" evidence="14">
    <location>
        <position position="504"/>
    </location>
    <ligand>
        <name>ATP</name>
        <dbReference type="ChEBI" id="CHEBI:30616"/>
    </ligand>
</feature>
<dbReference type="InParanoid" id="F0Y5L7"/>
<dbReference type="InterPro" id="IPR008250">
    <property type="entry name" value="ATPase_P-typ_transduc_dom_A_sf"/>
</dbReference>
<feature type="binding site" evidence="14">
    <location>
        <position position="820"/>
    </location>
    <ligand>
        <name>ATP</name>
        <dbReference type="ChEBI" id="CHEBI:30616"/>
    </ligand>
</feature>
<dbReference type="Pfam" id="PF16209">
    <property type="entry name" value="PhoLip_ATPase_N"/>
    <property type="match status" value="1"/>
</dbReference>
<dbReference type="RefSeq" id="XP_009035813.1">
    <property type="nucleotide sequence ID" value="XM_009037565.1"/>
</dbReference>
<feature type="transmembrane region" description="Helical" evidence="16">
    <location>
        <begin position="98"/>
        <end position="117"/>
    </location>
</feature>
<dbReference type="InterPro" id="IPR044492">
    <property type="entry name" value="P_typ_ATPase_HD_dom"/>
</dbReference>
<dbReference type="GO" id="GO:0005886">
    <property type="term" value="C:plasma membrane"/>
    <property type="evidence" value="ECO:0007669"/>
    <property type="project" value="TreeGrafter"/>
</dbReference>